<dbReference type="PROSITE" id="PS51257">
    <property type="entry name" value="PROKAR_LIPOPROTEIN"/>
    <property type="match status" value="1"/>
</dbReference>
<dbReference type="EMBL" id="QYUQ01000002">
    <property type="protein sequence ID" value="RJG04589.1"/>
    <property type="molecule type" value="Genomic_DNA"/>
</dbReference>
<name>A0A3A3GCR1_9BURK</name>
<evidence type="ECO:0000313" key="19">
    <source>
        <dbReference type="Proteomes" id="UP000266327"/>
    </source>
</evidence>
<keyword evidence="9 14" id="KW-0798">TonB box</keyword>
<keyword evidence="8" id="KW-0406">Ion transport</keyword>
<keyword evidence="6 13" id="KW-0812">Transmembrane</keyword>
<dbReference type="InterPro" id="IPR037066">
    <property type="entry name" value="Plug_dom_sf"/>
</dbReference>
<keyword evidence="15" id="KW-0732">Signal</keyword>
<evidence type="ECO:0000256" key="6">
    <source>
        <dbReference type="ARBA" id="ARBA00022692"/>
    </source>
</evidence>
<dbReference type="InterPro" id="IPR012910">
    <property type="entry name" value="Plug_dom"/>
</dbReference>
<dbReference type="RefSeq" id="WP_119788065.1">
    <property type="nucleotide sequence ID" value="NZ_QYUQ01000002.1"/>
</dbReference>
<evidence type="ECO:0000256" key="1">
    <source>
        <dbReference type="ARBA" id="ARBA00004571"/>
    </source>
</evidence>
<comment type="subcellular location">
    <subcellularLocation>
        <location evidence="1 13">Cell outer membrane</location>
        <topology evidence="1 13">Multi-pass membrane protein</topology>
    </subcellularLocation>
</comment>
<evidence type="ECO:0000256" key="8">
    <source>
        <dbReference type="ARBA" id="ARBA00023065"/>
    </source>
</evidence>
<evidence type="ECO:0000256" key="2">
    <source>
        <dbReference type="ARBA" id="ARBA00009810"/>
    </source>
</evidence>
<evidence type="ECO:0000259" key="16">
    <source>
        <dbReference type="Pfam" id="PF00593"/>
    </source>
</evidence>
<feature type="chain" id="PRO_5017322876" evidence="15">
    <location>
        <begin position="21"/>
        <end position="712"/>
    </location>
</feature>
<dbReference type="PANTHER" id="PTHR32552">
    <property type="entry name" value="FERRICHROME IRON RECEPTOR-RELATED"/>
    <property type="match status" value="1"/>
</dbReference>
<dbReference type="AlphaFoldDB" id="A0A3A3GCR1"/>
<evidence type="ECO:0000256" key="9">
    <source>
        <dbReference type="ARBA" id="ARBA00023077"/>
    </source>
</evidence>
<feature type="domain" description="TonB-dependent receptor-like beta-barrel" evidence="16">
    <location>
        <begin position="232"/>
        <end position="675"/>
    </location>
</feature>
<dbReference type="Gene3D" id="2.40.170.20">
    <property type="entry name" value="TonB-dependent receptor, beta-barrel domain"/>
    <property type="match status" value="1"/>
</dbReference>
<dbReference type="Pfam" id="PF00593">
    <property type="entry name" value="TonB_dep_Rec_b-barrel"/>
    <property type="match status" value="1"/>
</dbReference>
<dbReference type="Proteomes" id="UP000266327">
    <property type="component" value="Unassembled WGS sequence"/>
</dbReference>
<dbReference type="InterPro" id="IPR039426">
    <property type="entry name" value="TonB-dep_rcpt-like"/>
</dbReference>
<dbReference type="GO" id="GO:0006826">
    <property type="term" value="P:iron ion transport"/>
    <property type="evidence" value="ECO:0007669"/>
    <property type="project" value="UniProtKB-KW"/>
</dbReference>
<evidence type="ECO:0000256" key="5">
    <source>
        <dbReference type="ARBA" id="ARBA00022496"/>
    </source>
</evidence>
<proteinExistence type="inferred from homology"/>
<dbReference type="CDD" id="cd01347">
    <property type="entry name" value="ligand_gated_channel"/>
    <property type="match status" value="1"/>
</dbReference>
<evidence type="ECO:0000256" key="12">
    <source>
        <dbReference type="ARBA" id="ARBA00023237"/>
    </source>
</evidence>
<dbReference type="OrthoDB" id="9760620at2"/>
<evidence type="ECO:0000259" key="17">
    <source>
        <dbReference type="Pfam" id="PF07715"/>
    </source>
</evidence>
<accession>A0A3A3GCR1</accession>
<evidence type="ECO:0000256" key="14">
    <source>
        <dbReference type="RuleBase" id="RU003357"/>
    </source>
</evidence>
<evidence type="ECO:0000256" key="10">
    <source>
        <dbReference type="ARBA" id="ARBA00023136"/>
    </source>
</evidence>
<evidence type="ECO:0000256" key="4">
    <source>
        <dbReference type="ARBA" id="ARBA00022452"/>
    </source>
</evidence>
<gene>
    <name evidence="18" type="ORF">D3878_21195</name>
</gene>
<comment type="similarity">
    <text evidence="2 13 14">Belongs to the TonB-dependent receptor family.</text>
</comment>
<dbReference type="InterPro" id="IPR036942">
    <property type="entry name" value="Beta-barrel_TonB_sf"/>
</dbReference>
<evidence type="ECO:0000313" key="18">
    <source>
        <dbReference type="EMBL" id="RJG04589.1"/>
    </source>
</evidence>
<reference evidence="19" key="1">
    <citation type="submission" date="2018-09" db="EMBL/GenBank/DDBJ databases">
        <authorList>
            <person name="Zhu H."/>
        </authorList>
    </citation>
    <scope>NUCLEOTIDE SEQUENCE [LARGE SCALE GENOMIC DNA]</scope>
    <source>
        <strain evidence="19">K1S02-23</strain>
    </source>
</reference>
<evidence type="ECO:0000256" key="7">
    <source>
        <dbReference type="ARBA" id="ARBA00023004"/>
    </source>
</evidence>
<dbReference type="PROSITE" id="PS52016">
    <property type="entry name" value="TONB_DEPENDENT_REC_3"/>
    <property type="match status" value="1"/>
</dbReference>
<dbReference type="SUPFAM" id="SSF56935">
    <property type="entry name" value="Porins"/>
    <property type="match status" value="1"/>
</dbReference>
<organism evidence="18 19">
    <name type="scientific">Noviherbaspirillum sedimenti</name>
    <dbReference type="NCBI Taxonomy" id="2320865"/>
    <lineage>
        <taxon>Bacteria</taxon>
        <taxon>Pseudomonadati</taxon>
        <taxon>Pseudomonadota</taxon>
        <taxon>Betaproteobacteria</taxon>
        <taxon>Burkholderiales</taxon>
        <taxon>Oxalobacteraceae</taxon>
        <taxon>Noviherbaspirillum</taxon>
    </lineage>
</organism>
<feature type="signal peptide" evidence="15">
    <location>
        <begin position="1"/>
        <end position="20"/>
    </location>
</feature>
<dbReference type="Pfam" id="PF07715">
    <property type="entry name" value="Plug"/>
    <property type="match status" value="1"/>
</dbReference>
<dbReference type="Gene3D" id="2.170.130.10">
    <property type="entry name" value="TonB-dependent receptor, plug domain"/>
    <property type="match status" value="1"/>
</dbReference>
<dbReference type="InterPro" id="IPR000531">
    <property type="entry name" value="Beta-barrel_TonB"/>
</dbReference>
<dbReference type="PANTHER" id="PTHR32552:SF81">
    <property type="entry name" value="TONB-DEPENDENT OUTER MEMBRANE RECEPTOR"/>
    <property type="match status" value="1"/>
</dbReference>
<keyword evidence="11 18" id="KW-0675">Receptor</keyword>
<keyword evidence="7" id="KW-0408">Iron</keyword>
<keyword evidence="10 13" id="KW-0472">Membrane</keyword>
<evidence type="ECO:0000256" key="11">
    <source>
        <dbReference type="ARBA" id="ARBA00023170"/>
    </source>
</evidence>
<keyword evidence="19" id="KW-1185">Reference proteome</keyword>
<keyword evidence="4 13" id="KW-1134">Transmembrane beta strand</keyword>
<dbReference type="GO" id="GO:0009279">
    <property type="term" value="C:cell outer membrane"/>
    <property type="evidence" value="ECO:0007669"/>
    <property type="project" value="UniProtKB-SubCell"/>
</dbReference>
<keyword evidence="12 13" id="KW-0998">Cell outer membrane</keyword>
<sequence length="712" mass="76699">MPYRSVVAGIVLVACVPALAQMPDAGSAAATLKPVVVTSTRIGATPFNTPASVGLVAGEELRANRQQVNLSEGLGGVPGLLIQNRQNYAQDLQISVRGFGARSTFGIRGVRLYVDGIPATLPDGQGQSSNIDIASIDRVEILRGPFSALYGNSSGGVIQVFTEEGSGAPKVTPSFAFGSDGLRRYGIKAGGSTGSGAGAIDYLVSTSRFTTDGYRDHSAASKNLVNAKLGIQLDNDSKLTLVVNSVDLKAQDPLGLEWSDFRANPRGVVAGANQFDTRKSVQQTQGGLVYERRIDAANDLRLIAYYGQRETVQFQSIPVAPQANPRHAGGVISLARDYGGIDARWTSRLQLGGRPLTMVGGLAWDTLKEQRQGYENFIGAGATQQLGVQGRLRRDESNDLWNIDPYLQASWQFAERWTLDAGVRHSSVRFSSDDHYIAGVNGDDSGAARYRKTLPVAALRYQATPDLNLYATLGRGFETPTFNEISYRSDGQAGLNFALRPSVNTSAEVGAKARLGSGMLTAALFQTRTEDEIVSAITTFGRATFQNAGRTRRNGLELGWDGALARNWRVQAAYTYLDATYRDSFCSPSCTPPNQIVPAGNRIPGIARQMAFASLAWAPSQGWRAGIEGRYLSEIKVNDRNDAAAPGYFAAAAHAGYLLQLERWTLNGFARIDNLFDRQYAGSAIINEGNSRYFEPAPGRNWSAGISAAYRF</sequence>
<keyword evidence="5" id="KW-0410">Iron transport</keyword>
<comment type="caution">
    <text evidence="18">The sequence shown here is derived from an EMBL/GenBank/DDBJ whole genome shotgun (WGS) entry which is preliminary data.</text>
</comment>
<protein>
    <submittedName>
        <fullName evidence="18">TonB-dependent receptor</fullName>
    </submittedName>
</protein>
<keyword evidence="3 13" id="KW-0813">Transport</keyword>
<evidence type="ECO:0000256" key="15">
    <source>
        <dbReference type="SAM" id="SignalP"/>
    </source>
</evidence>
<feature type="domain" description="TonB-dependent receptor plug" evidence="17">
    <location>
        <begin position="47"/>
        <end position="157"/>
    </location>
</feature>
<evidence type="ECO:0000256" key="3">
    <source>
        <dbReference type="ARBA" id="ARBA00022448"/>
    </source>
</evidence>
<evidence type="ECO:0000256" key="13">
    <source>
        <dbReference type="PROSITE-ProRule" id="PRU01360"/>
    </source>
</evidence>